<reference evidence="3" key="1">
    <citation type="submission" date="2016-08" db="EMBL/GenBank/DDBJ databases">
        <authorList>
            <person name="Varghese N."/>
            <person name="Submissions Spin"/>
        </authorList>
    </citation>
    <scope>NUCLEOTIDE SEQUENCE [LARGE SCALE GENOMIC DNA]</scope>
    <source>
        <strain evidence="3">R-53248</strain>
    </source>
</reference>
<keyword evidence="3" id="KW-1185">Reference proteome</keyword>
<dbReference type="EMBL" id="FMAQ01000002">
    <property type="protein sequence ID" value="SCB89606.1"/>
    <property type="molecule type" value="Genomic_DNA"/>
</dbReference>
<dbReference type="STRING" id="1798182.GA0061081_102238"/>
<gene>
    <name evidence="2" type="ORF">GA0061081_102238</name>
</gene>
<evidence type="ECO:0000313" key="2">
    <source>
        <dbReference type="EMBL" id="SCB89606.1"/>
    </source>
</evidence>
<dbReference type="AlphaFoldDB" id="A0A1C4A4Y6"/>
<dbReference type="RefSeq" id="WP_091347005.1">
    <property type="nucleotide sequence ID" value="NZ_FMAQ01000002.1"/>
</dbReference>
<dbReference type="Proteomes" id="UP000199670">
    <property type="component" value="Unassembled WGS sequence"/>
</dbReference>
<protein>
    <submittedName>
        <fullName evidence="2">Exodeoxyribonuclease VIII</fullName>
    </submittedName>
</protein>
<accession>A0A1C4A4Y6</accession>
<sequence length="272" mass="31585">MKQGIYYDISNEDYHGGEGVSKSQLDFIEESPALYQWVKNAPVDKSKMSSLDMGTAFHCLLLEPDEFKNRFIIPKPINLRTNAGKSEYQELLKQAEESNQTIITSEDYKKLLLMRDSAMAHPLAKWIIEEQGHTESSIYWNDIDTHILCRCRPDKFIEKFNWVADIKTSADIDRFYAHSYDYRYHVQDSFYSDGVQSITGEKPTFVFLVVSTTINCGRYPVKTFMLDEAAKNIGRQAYKANLFRFKQCTEDNNFPALQTLSLPYWAKELKNE</sequence>
<proteinExistence type="predicted"/>
<dbReference type="OrthoDB" id="256590at2"/>
<dbReference type="InterPro" id="IPR024432">
    <property type="entry name" value="Put_RecE_PDDEXK-like_dom"/>
</dbReference>
<name>A0A1C4A4Y6_9GAMM</name>
<evidence type="ECO:0000259" key="1">
    <source>
        <dbReference type="Pfam" id="PF12684"/>
    </source>
</evidence>
<organism evidence="2 3">
    <name type="scientific">Gilliamella bombicola</name>
    <dbReference type="NCBI Taxonomy" id="1798182"/>
    <lineage>
        <taxon>Bacteria</taxon>
        <taxon>Pseudomonadati</taxon>
        <taxon>Pseudomonadota</taxon>
        <taxon>Gammaproteobacteria</taxon>
        <taxon>Orbales</taxon>
        <taxon>Orbaceae</taxon>
        <taxon>Gilliamella</taxon>
    </lineage>
</organism>
<evidence type="ECO:0000313" key="3">
    <source>
        <dbReference type="Proteomes" id="UP000199670"/>
    </source>
</evidence>
<feature type="domain" description="Putative exodeoxyribonuclease 8 PDDEXK-like" evidence="1">
    <location>
        <begin position="21"/>
        <end position="256"/>
    </location>
</feature>
<dbReference type="InterPro" id="IPR011604">
    <property type="entry name" value="PDDEXK-like_dom_sf"/>
</dbReference>
<dbReference type="Gene3D" id="3.90.320.10">
    <property type="match status" value="1"/>
</dbReference>
<dbReference type="Pfam" id="PF12684">
    <property type="entry name" value="DUF3799"/>
    <property type="match status" value="1"/>
</dbReference>